<evidence type="ECO:0000259" key="5">
    <source>
        <dbReference type="PROSITE" id="PS50977"/>
    </source>
</evidence>
<dbReference type="PRINTS" id="PR00455">
    <property type="entry name" value="HTHTETR"/>
</dbReference>
<protein>
    <submittedName>
        <fullName evidence="6">TetR family transcriptional regulator</fullName>
    </submittedName>
</protein>
<evidence type="ECO:0000256" key="4">
    <source>
        <dbReference type="PROSITE-ProRule" id="PRU00335"/>
    </source>
</evidence>
<feature type="DNA-binding region" description="H-T-H motif" evidence="4">
    <location>
        <begin position="28"/>
        <end position="47"/>
    </location>
</feature>
<dbReference type="Gene3D" id="1.10.357.10">
    <property type="entry name" value="Tetracycline Repressor, domain 2"/>
    <property type="match status" value="1"/>
</dbReference>
<dbReference type="InterPro" id="IPR036271">
    <property type="entry name" value="Tet_transcr_reg_TetR-rel_C_sf"/>
</dbReference>
<accession>A0A7Z1AZI9</accession>
<dbReference type="SUPFAM" id="SSF46689">
    <property type="entry name" value="Homeodomain-like"/>
    <property type="match status" value="1"/>
</dbReference>
<evidence type="ECO:0000313" key="6">
    <source>
        <dbReference type="EMBL" id="OLF13147.1"/>
    </source>
</evidence>
<keyword evidence="3" id="KW-0804">Transcription</keyword>
<dbReference type="InterPro" id="IPR050109">
    <property type="entry name" value="HTH-type_TetR-like_transc_reg"/>
</dbReference>
<evidence type="ECO:0000256" key="2">
    <source>
        <dbReference type="ARBA" id="ARBA00023125"/>
    </source>
</evidence>
<comment type="caution">
    <text evidence="6">The sequence shown here is derived from an EMBL/GenBank/DDBJ whole genome shotgun (WGS) entry which is preliminary data.</text>
</comment>
<dbReference type="OrthoDB" id="9795011at2"/>
<reference evidence="6 7" key="1">
    <citation type="submission" date="2016-12" db="EMBL/GenBank/DDBJ databases">
        <title>The draft genome sequence of Actinophytocola xinjiangensis.</title>
        <authorList>
            <person name="Wang W."/>
            <person name="Yuan L."/>
        </authorList>
    </citation>
    <scope>NUCLEOTIDE SEQUENCE [LARGE SCALE GENOMIC DNA]</scope>
    <source>
        <strain evidence="6 7">CGMCC 4.4663</strain>
    </source>
</reference>
<dbReference type="GO" id="GO:0000976">
    <property type="term" value="F:transcription cis-regulatory region binding"/>
    <property type="evidence" value="ECO:0007669"/>
    <property type="project" value="TreeGrafter"/>
</dbReference>
<dbReference type="PANTHER" id="PTHR30055">
    <property type="entry name" value="HTH-TYPE TRANSCRIPTIONAL REGULATOR RUTR"/>
    <property type="match status" value="1"/>
</dbReference>
<keyword evidence="2 4" id="KW-0238">DNA-binding</keyword>
<dbReference type="EMBL" id="MSIF01000002">
    <property type="protein sequence ID" value="OLF13147.1"/>
    <property type="molecule type" value="Genomic_DNA"/>
</dbReference>
<keyword evidence="1" id="KW-0805">Transcription regulation</keyword>
<feature type="domain" description="HTH tetR-type" evidence="5">
    <location>
        <begin position="6"/>
        <end position="65"/>
    </location>
</feature>
<dbReference type="InterPro" id="IPR001647">
    <property type="entry name" value="HTH_TetR"/>
</dbReference>
<evidence type="ECO:0000256" key="1">
    <source>
        <dbReference type="ARBA" id="ARBA00023015"/>
    </source>
</evidence>
<dbReference type="InterPro" id="IPR049445">
    <property type="entry name" value="TetR_SbtR-like_C"/>
</dbReference>
<keyword evidence="7" id="KW-1185">Reference proteome</keyword>
<dbReference type="AlphaFoldDB" id="A0A7Z1AZI9"/>
<dbReference type="InterPro" id="IPR009057">
    <property type="entry name" value="Homeodomain-like_sf"/>
</dbReference>
<evidence type="ECO:0000256" key="3">
    <source>
        <dbReference type="ARBA" id="ARBA00023163"/>
    </source>
</evidence>
<evidence type="ECO:0000313" key="7">
    <source>
        <dbReference type="Proteomes" id="UP000185696"/>
    </source>
</evidence>
<gene>
    <name evidence="6" type="ORF">BLA60_04990</name>
</gene>
<organism evidence="6 7">
    <name type="scientific">Actinophytocola xinjiangensis</name>
    <dbReference type="NCBI Taxonomy" id="485602"/>
    <lineage>
        <taxon>Bacteria</taxon>
        <taxon>Bacillati</taxon>
        <taxon>Actinomycetota</taxon>
        <taxon>Actinomycetes</taxon>
        <taxon>Pseudonocardiales</taxon>
        <taxon>Pseudonocardiaceae</taxon>
    </lineage>
</organism>
<dbReference type="Proteomes" id="UP000185696">
    <property type="component" value="Unassembled WGS sequence"/>
</dbReference>
<dbReference type="PROSITE" id="PS50977">
    <property type="entry name" value="HTH_TETR_2"/>
    <property type="match status" value="1"/>
</dbReference>
<dbReference type="SUPFAM" id="SSF48498">
    <property type="entry name" value="Tetracyclin repressor-like, C-terminal domain"/>
    <property type="match status" value="1"/>
</dbReference>
<dbReference type="GO" id="GO:0003700">
    <property type="term" value="F:DNA-binding transcription factor activity"/>
    <property type="evidence" value="ECO:0007669"/>
    <property type="project" value="TreeGrafter"/>
</dbReference>
<proteinExistence type="predicted"/>
<name>A0A7Z1AZI9_9PSEU</name>
<dbReference type="Pfam" id="PF00440">
    <property type="entry name" value="TetR_N"/>
    <property type="match status" value="1"/>
</dbReference>
<dbReference type="Pfam" id="PF21597">
    <property type="entry name" value="TetR_C_43"/>
    <property type="match status" value="1"/>
</dbReference>
<sequence>MRRDAQRNRDLLVAAARRLYATRGLDVPLEDVAREAGVSIGTLYNRFPTRGSLVDAALASKVASAVEFAEQAVATEDSWAGFVWFLERTCELQASDRGYNDLCASQLDDAVEVTALKERGAGLLRQVIDNAKRAGELRADFDDGDFAFVLWGTTRTIEATGEHAPNAWRRHLAFMLDGFRAAAAHPLPAPPLEPDEVARAMRRLSGT</sequence>
<dbReference type="PANTHER" id="PTHR30055:SF234">
    <property type="entry name" value="HTH-TYPE TRANSCRIPTIONAL REGULATOR BETI"/>
    <property type="match status" value="1"/>
</dbReference>